<evidence type="ECO:0000313" key="7">
    <source>
        <dbReference type="Proteomes" id="UP000252669"/>
    </source>
</evidence>
<dbReference type="GO" id="GO:0003677">
    <property type="term" value="F:DNA binding"/>
    <property type="evidence" value="ECO:0007669"/>
    <property type="project" value="UniProtKB-UniRule"/>
</dbReference>
<dbReference type="AlphaFoldDB" id="A0A366MV59"/>
<dbReference type="InterPro" id="IPR001647">
    <property type="entry name" value="HTH_TetR"/>
</dbReference>
<dbReference type="Pfam" id="PF00440">
    <property type="entry name" value="TetR_N"/>
    <property type="match status" value="1"/>
</dbReference>
<keyword evidence="7" id="KW-1185">Reference proteome</keyword>
<feature type="domain" description="HTH tetR-type" evidence="5">
    <location>
        <begin position="8"/>
        <end position="68"/>
    </location>
</feature>
<evidence type="ECO:0000256" key="2">
    <source>
        <dbReference type="ARBA" id="ARBA00023125"/>
    </source>
</evidence>
<dbReference type="RefSeq" id="WP_113893651.1">
    <property type="nucleotide sequence ID" value="NZ_JANJGA010000001.1"/>
</dbReference>
<evidence type="ECO:0000259" key="5">
    <source>
        <dbReference type="PROSITE" id="PS50977"/>
    </source>
</evidence>
<dbReference type="EMBL" id="PDKB01000005">
    <property type="protein sequence ID" value="RBQ29510.1"/>
    <property type="molecule type" value="Genomic_DNA"/>
</dbReference>
<sequence>MPKIINSDEKRLEICTLAYERFIEEGVAEFSLNKFIESLNMSKGQFYYYFKSKEKLIFETLKIKELEFTKIIKENILKKNDFLEKLFEYFAFILNDKEKIFIDARKIMFESIHLYLHPKYKEEMKSYESTFSDMYQIIEDIFDAEIKKGFLKEDSKESIKIILATVDGMYYHSLILSNYNLKKTITEYLIQTTNQLKK</sequence>
<accession>A0A366MV59</accession>
<gene>
    <name evidence="6" type="ORF">CRU91_04040</name>
</gene>
<dbReference type="Proteomes" id="UP000252669">
    <property type="component" value="Unassembled WGS sequence"/>
</dbReference>
<organism evidence="6 7">
    <name type="scientific">Aliarcobacter vitoriensis</name>
    <dbReference type="NCBI Taxonomy" id="2011099"/>
    <lineage>
        <taxon>Bacteria</taxon>
        <taxon>Pseudomonadati</taxon>
        <taxon>Campylobacterota</taxon>
        <taxon>Epsilonproteobacteria</taxon>
        <taxon>Campylobacterales</taxon>
        <taxon>Arcobacteraceae</taxon>
        <taxon>Aliarcobacter</taxon>
    </lineage>
</organism>
<reference evidence="6 7" key="1">
    <citation type="submission" date="2017-10" db="EMBL/GenBank/DDBJ databases">
        <title>Genomics of the genus Arcobacter.</title>
        <authorList>
            <person name="Perez-Cataluna A."/>
            <person name="Figueras M.J."/>
        </authorList>
    </citation>
    <scope>NUCLEOTIDE SEQUENCE [LARGE SCALE GENOMIC DNA]</scope>
    <source>
        <strain evidence="6 7">CECT 9230</strain>
    </source>
</reference>
<keyword evidence="3" id="KW-0804">Transcription</keyword>
<evidence type="ECO:0000256" key="3">
    <source>
        <dbReference type="ARBA" id="ARBA00023163"/>
    </source>
</evidence>
<dbReference type="OrthoDB" id="9793734at2"/>
<dbReference type="PANTHER" id="PTHR47506:SF6">
    <property type="entry name" value="HTH-TYPE TRANSCRIPTIONAL REPRESSOR NEMR"/>
    <property type="match status" value="1"/>
</dbReference>
<proteinExistence type="predicted"/>
<dbReference type="Gene3D" id="1.10.10.60">
    <property type="entry name" value="Homeodomain-like"/>
    <property type="match status" value="1"/>
</dbReference>
<keyword evidence="2 4" id="KW-0238">DNA-binding</keyword>
<dbReference type="PANTHER" id="PTHR47506">
    <property type="entry name" value="TRANSCRIPTIONAL REGULATORY PROTEIN"/>
    <property type="match status" value="1"/>
</dbReference>
<evidence type="ECO:0000256" key="4">
    <source>
        <dbReference type="PROSITE-ProRule" id="PRU00335"/>
    </source>
</evidence>
<evidence type="ECO:0000256" key="1">
    <source>
        <dbReference type="ARBA" id="ARBA00023015"/>
    </source>
</evidence>
<name>A0A366MV59_9BACT</name>
<dbReference type="InterPro" id="IPR009057">
    <property type="entry name" value="Homeodomain-like_sf"/>
</dbReference>
<protein>
    <submittedName>
        <fullName evidence="6">TetR family transcriptional regulator</fullName>
    </submittedName>
</protein>
<keyword evidence="1" id="KW-0805">Transcription regulation</keyword>
<dbReference type="PROSITE" id="PS50977">
    <property type="entry name" value="HTH_TETR_2"/>
    <property type="match status" value="1"/>
</dbReference>
<evidence type="ECO:0000313" key="6">
    <source>
        <dbReference type="EMBL" id="RBQ29510.1"/>
    </source>
</evidence>
<dbReference type="Gene3D" id="1.10.357.10">
    <property type="entry name" value="Tetracycline Repressor, domain 2"/>
    <property type="match status" value="1"/>
</dbReference>
<dbReference type="SUPFAM" id="SSF46689">
    <property type="entry name" value="Homeodomain-like"/>
    <property type="match status" value="1"/>
</dbReference>
<feature type="DNA-binding region" description="H-T-H motif" evidence="4">
    <location>
        <begin position="31"/>
        <end position="50"/>
    </location>
</feature>
<comment type="caution">
    <text evidence="6">The sequence shown here is derived from an EMBL/GenBank/DDBJ whole genome shotgun (WGS) entry which is preliminary data.</text>
</comment>